<evidence type="ECO:0000313" key="2">
    <source>
        <dbReference type="Proteomes" id="UP000192333"/>
    </source>
</evidence>
<sequence length="184" mass="21936">METVDFNAFVIERYRKTKFKYIKSQEGEFFFSPICKYNILNQEMISFQPKEDTKILPKMSFLRILATAKEFPYTYLDKVFLINPIGGLEKHWLRPFNEFLEDGRESIGFEVMVYFERLVLLSPFFQFISKFEDLKFYQAVYMIRKTDLPMFEKVTGCFSRVVMEALNQMGIFLIGQDKPHPSMI</sequence>
<dbReference type="RefSeq" id="WP_084121577.1">
    <property type="nucleotide sequence ID" value="NZ_LT838813.1"/>
</dbReference>
<proteinExistence type="predicted"/>
<organism evidence="1 2">
    <name type="scientific">Aquiflexum balticum DSM 16537</name>
    <dbReference type="NCBI Taxonomy" id="758820"/>
    <lineage>
        <taxon>Bacteria</taxon>
        <taxon>Pseudomonadati</taxon>
        <taxon>Bacteroidota</taxon>
        <taxon>Cytophagia</taxon>
        <taxon>Cytophagales</taxon>
        <taxon>Cyclobacteriaceae</taxon>
        <taxon>Aquiflexum</taxon>
    </lineage>
</organism>
<dbReference type="EMBL" id="LT838813">
    <property type="protein sequence ID" value="SMD44791.1"/>
    <property type="molecule type" value="Genomic_DNA"/>
</dbReference>
<dbReference type="Proteomes" id="UP000192333">
    <property type="component" value="Chromosome I"/>
</dbReference>
<gene>
    <name evidence="1" type="ORF">SAMN00777080_3425</name>
</gene>
<accession>A0A1W2H792</accession>
<reference evidence="2" key="1">
    <citation type="submission" date="2017-04" db="EMBL/GenBank/DDBJ databases">
        <authorList>
            <person name="Varghese N."/>
            <person name="Submissions S."/>
        </authorList>
    </citation>
    <scope>NUCLEOTIDE SEQUENCE [LARGE SCALE GENOMIC DNA]</scope>
    <source>
        <strain evidence="2">DSM 16537</strain>
    </source>
</reference>
<dbReference type="AlphaFoldDB" id="A0A1W2H792"/>
<evidence type="ECO:0000313" key="1">
    <source>
        <dbReference type="EMBL" id="SMD44791.1"/>
    </source>
</evidence>
<name>A0A1W2H792_9BACT</name>
<keyword evidence="2" id="KW-1185">Reference proteome</keyword>
<dbReference type="STRING" id="758820.SAMN00777080_3425"/>
<protein>
    <submittedName>
        <fullName evidence="1">Uncharacterized protein</fullName>
    </submittedName>
</protein>